<feature type="transmembrane region" description="Helical" evidence="1">
    <location>
        <begin position="7"/>
        <end position="25"/>
    </location>
</feature>
<evidence type="ECO:0000313" key="3">
    <source>
        <dbReference type="Proteomes" id="UP000371977"/>
    </source>
</evidence>
<feature type="transmembrane region" description="Helical" evidence="1">
    <location>
        <begin position="241"/>
        <end position="257"/>
    </location>
</feature>
<feature type="transmembrane region" description="Helical" evidence="1">
    <location>
        <begin position="495"/>
        <end position="514"/>
    </location>
</feature>
<reference evidence="2 3" key="1">
    <citation type="submission" date="2019-01" db="EMBL/GenBank/DDBJ databases">
        <title>Weissella sp. nov., a novel lactic acid bacterium isolated from animal feces.</title>
        <authorList>
            <person name="Wang L.-T."/>
        </authorList>
    </citation>
    <scope>NUCLEOTIDE SEQUENCE [LARGE SCALE GENOMIC DNA]</scope>
    <source>
        <strain evidence="2 3">8H-2</strain>
    </source>
</reference>
<keyword evidence="1" id="KW-0812">Transmembrane</keyword>
<feature type="transmembrane region" description="Helical" evidence="1">
    <location>
        <begin position="196"/>
        <end position="212"/>
    </location>
</feature>
<feature type="transmembrane region" description="Helical" evidence="1">
    <location>
        <begin position="61"/>
        <end position="80"/>
    </location>
</feature>
<dbReference type="EMBL" id="SDGZ01000004">
    <property type="protein sequence ID" value="TYC50806.1"/>
    <property type="molecule type" value="Genomic_DNA"/>
</dbReference>
<organism evidence="2 3">
    <name type="scientific">Weissella muntiaci</name>
    <dbReference type="NCBI Taxonomy" id="2508881"/>
    <lineage>
        <taxon>Bacteria</taxon>
        <taxon>Bacillati</taxon>
        <taxon>Bacillota</taxon>
        <taxon>Bacilli</taxon>
        <taxon>Lactobacillales</taxon>
        <taxon>Lactobacillaceae</taxon>
        <taxon>Weissella</taxon>
    </lineage>
</organism>
<evidence type="ECO:0000256" key="1">
    <source>
        <dbReference type="SAM" id="Phobius"/>
    </source>
</evidence>
<feature type="transmembrane region" description="Helical" evidence="1">
    <location>
        <begin position="219"/>
        <end position="235"/>
    </location>
</feature>
<feature type="transmembrane region" description="Helical" evidence="1">
    <location>
        <begin position="406"/>
        <end position="424"/>
    </location>
</feature>
<feature type="transmembrane region" description="Helical" evidence="1">
    <location>
        <begin position="31"/>
        <end position="49"/>
    </location>
</feature>
<evidence type="ECO:0008006" key="4">
    <source>
        <dbReference type="Google" id="ProtNLM"/>
    </source>
</evidence>
<proteinExistence type="predicted"/>
<gene>
    <name evidence="2" type="ORF">ESZ50_00900</name>
</gene>
<dbReference type="RefSeq" id="WP_148621715.1">
    <property type="nucleotide sequence ID" value="NZ_SDGZ01000004.1"/>
</dbReference>
<protein>
    <recommendedName>
        <fullName evidence="4">Glycosyltransferase RgtA/B/C/D-like domain-containing protein</fullName>
    </recommendedName>
</protein>
<keyword evidence="3" id="KW-1185">Reference proteome</keyword>
<dbReference type="OrthoDB" id="2240371at2"/>
<feature type="transmembrane region" description="Helical" evidence="1">
    <location>
        <begin position="459"/>
        <end position="475"/>
    </location>
</feature>
<keyword evidence="1" id="KW-0472">Membrane</keyword>
<dbReference type="AlphaFoldDB" id="A0A6C2CAZ6"/>
<feature type="transmembrane region" description="Helical" evidence="1">
    <location>
        <begin position="133"/>
        <end position="160"/>
    </location>
</feature>
<sequence>MRIISKTIGFLTLFVLIIGLITNLFFPFSLIVLLAFAVIVSGVYYFKPLIKRSDQTQIRQLIWLIFGIMLIIQIAILLFTPATVYHDPFRVYFQAEQLALHQHNWGDISYFWRYPNNASFAILLSWTFKFTNFLGISTNAATAGMALIFYDGLIASLLYMARKLGQSPARRLGLVAFFALAPLSYTYAIQVFYTDTPSLVFLAWIGYILIRWPHYQNKQRLIIGPLLVLIVLLGQLTKPNLIVMAIAVVLWLGYIFLHNRAAFKKRALVPATLVLLGFALSMPIKSAILQSADYTRNPKYELPATSWIYMSLNPKHAGIYVSSDVQTVLALPDKNARSKFLAKAIPERIGHYNPFTLFAHFIAKLGVLTSSQTLPQAYTGGHTASPVWYQRNQLLLQDIARIAQQVLWSVFYFFVALTFGRNLLNKKYEDRSVNQTTMLISLTILGYAAFHALVWETESRYGLILLPLIFLLYFVQPKQSNLANKYFKATSFKPLLGILIVVTLASCLLAPMLAHPIDVVVNAQRSQLSEQYGAAPFEVEAHRFITQEVNLGTKTSAATIQIPTDSKLTGTITNLHTYKQFALEYRQTSNGTFLTNKKAIPAGDYQITLANNTNQNQPIWLVSLVQYKLAPHSVKGNQVIPDQSSLIYTFYDQQQPLLW</sequence>
<feature type="transmembrane region" description="Helical" evidence="1">
    <location>
        <begin position="269"/>
        <end position="289"/>
    </location>
</feature>
<feature type="transmembrane region" description="Helical" evidence="1">
    <location>
        <begin position="436"/>
        <end position="453"/>
    </location>
</feature>
<name>A0A6C2CAZ6_9LACO</name>
<keyword evidence="1" id="KW-1133">Transmembrane helix</keyword>
<feature type="transmembrane region" description="Helical" evidence="1">
    <location>
        <begin position="172"/>
        <end position="190"/>
    </location>
</feature>
<comment type="caution">
    <text evidence="2">The sequence shown here is derived from an EMBL/GenBank/DDBJ whole genome shotgun (WGS) entry which is preliminary data.</text>
</comment>
<dbReference type="Proteomes" id="UP000371977">
    <property type="component" value="Unassembled WGS sequence"/>
</dbReference>
<evidence type="ECO:0000313" key="2">
    <source>
        <dbReference type="EMBL" id="TYC50806.1"/>
    </source>
</evidence>
<accession>A0A6C2CAZ6</accession>